<dbReference type="Proteomes" id="UP000887013">
    <property type="component" value="Unassembled WGS sequence"/>
</dbReference>
<dbReference type="AlphaFoldDB" id="A0A8X6PWS6"/>
<reference evidence="2" key="1">
    <citation type="submission" date="2020-08" db="EMBL/GenBank/DDBJ databases">
        <title>Multicomponent nature underlies the extraordinary mechanical properties of spider dragline silk.</title>
        <authorList>
            <person name="Kono N."/>
            <person name="Nakamura H."/>
            <person name="Mori M."/>
            <person name="Yoshida Y."/>
            <person name="Ohtoshi R."/>
            <person name="Malay A.D."/>
            <person name="Moran D.A.P."/>
            <person name="Tomita M."/>
            <person name="Numata K."/>
            <person name="Arakawa K."/>
        </authorList>
    </citation>
    <scope>NUCLEOTIDE SEQUENCE</scope>
</reference>
<protein>
    <submittedName>
        <fullName evidence="2">Uncharacterized protein</fullName>
    </submittedName>
</protein>
<evidence type="ECO:0000256" key="1">
    <source>
        <dbReference type="SAM" id="MobiDB-lite"/>
    </source>
</evidence>
<evidence type="ECO:0000313" key="3">
    <source>
        <dbReference type="Proteomes" id="UP000887013"/>
    </source>
</evidence>
<gene>
    <name evidence="2" type="ORF">NPIL_679801</name>
</gene>
<organism evidence="2 3">
    <name type="scientific">Nephila pilipes</name>
    <name type="common">Giant wood spider</name>
    <name type="synonym">Nephila maculata</name>
    <dbReference type="NCBI Taxonomy" id="299642"/>
    <lineage>
        <taxon>Eukaryota</taxon>
        <taxon>Metazoa</taxon>
        <taxon>Ecdysozoa</taxon>
        <taxon>Arthropoda</taxon>
        <taxon>Chelicerata</taxon>
        <taxon>Arachnida</taxon>
        <taxon>Araneae</taxon>
        <taxon>Araneomorphae</taxon>
        <taxon>Entelegynae</taxon>
        <taxon>Araneoidea</taxon>
        <taxon>Nephilidae</taxon>
        <taxon>Nephila</taxon>
    </lineage>
</organism>
<name>A0A8X6PWS6_NEPPI</name>
<comment type="caution">
    <text evidence="2">The sequence shown here is derived from an EMBL/GenBank/DDBJ whole genome shotgun (WGS) entry which is preliminary data.</text>
</comment>
<sequence>MNLNVKNEPTGLFDLKIAASRSVERSSFRQADPKSIARFRKKRRQFWSIVTSEKNFALFVWRVPGARVTRKTVLGSGRAAPPRTPEAPSGEITVRSRRTRHGRPDWSFRSCPGNLFPKDGATVVNPNASERERRDGRFRPANRSSVSKSNFSTAFLLENCWLEGSPAFRRGRGSSRCGKKPPRGAVWQSGVRCRKKAPIAAKLSEKDVLRLWTRLVKPLRERFFCRTFDSESVTGLFSGVERKRRMRAIFLKIGPSVPARSTAKRCSFRSSHVFPRAFSNGE</sequence>
<accession>A0A8X6PWS6</accession>
<feature type="compositionally biased region" description="Basic and acidic residues" evidence="1">
    <location>
        <begin position="129"/>
        <end position="138"/>
    </location>
</feature>
<proteinExistence type="predicted"/>
<dbReference type="EMBL" id="BMAW01074643">
    <property type="protein sequence ID" value="GFT93145.1"/>
    <property type="molecule type" value="Genomic_DNA"/>
</dbReference>
<feature type="region of interest" description="Disordered" evidence="1">
    <location>
        <begin position="74"/>
        <end position="144"/>
    </location>
</feature>
<keyword evidence="3" id="KW-1185">Reference proteome</keyword>
<evidence type="ECO:0000313" key="2">
    <source>
        <dbReference type="EMBL" id="GFT93145.1"/>
    </source>
</evidence>